<reference evidence="7 8" key="1">
    <citation type="submission" date="2019-11" db="EMBL/GenBank/DDBJ databases">
        <title>Whole genome sequence of Oryza granulata.</title>
        <authorList>
            <person name="Li W."/>
        </authorList>
    </citation>
    <scope>NUCLEOTIDE SEQUENCE [LARGE SCALE GENOMIC DNA]</scope>
    <source>
        <strain evidence="8">cv. Menghai</strain>
        <tissue evidence="7">Leaf</tissue>
    </source>
</reference>
<evidence type="ECO:0000256" key="2">
    <source>
        <dbReference type="ARBA" id="ARBA00022771"/>
    </source>
</evidence>
<evidence type="ECO:0000256" key="1">
    <source>
        <dbReference type="ARBA" id="ARBA00022723"/>
    </source>
</evidence>
<name>A0A6G1C8L4_9ORYZ</name>
<dbReference type="PROSITE" id="PS50089">
    <property type="entry name" value="ZF_RING_2"/>
    <property type="match status" value="1"/>
</dbReference>
<feature type="compositionally biased region" description="Acidic residues" evidence="5">
    <location>
        <begin position="33"/>
        <end position="42"/>
    </location>
</feature>
<dbReference type="SMART" id="SM00744">
    <property type="entry name" value="RINGv"/>
    <property type="match status" value="1"/>
</dbReference>
<feature type="domain" description="RING-type" evidence="6">
    <location>
        <begin position="279"/>
        <end position="322"/>
    </location>
</feature>
<keyword evidence="8" id="KW-1185">Reference proteome</keyword>
<dbReference type="InterPro" id="IPR013083">
    <property type="entry name" value="Znf_RING/FYVE/PHD"/>
</dbReference>
<dbReference type="InterPro" id="IPR011016">
    <property type="entry name" value="Znf_RING-CH"/>
</dbReference>
<dbReference type="PANTHER" id="PTHR45931:SF23">
    <property type="entry name" value="OS12G0134500 PROTEIN"/>
    <property type="match status" value="1"/>
</dbReference>
<keyword evidence="1" id="KW-0479">Metal-binding</keyword>
<dbReference type="GO" id="GO:0005634">
    <property type="term" value="C:nucleus"/>
    <property type="evidence" value="ECO:0007669"/>
    <property type="project" value="TreeGrafter"/>
</dbReference>
<feature type="region of interest" description="Disordered" evidence="5">
    <location>
        <begin position="164"/>
        <end position="202"/>
    </location>
</feature>
<accession>A0A6G1C8L4</accession>
<dbReference type="EMBL" id="SPHZ02000010">
    <property type="protein sequence ID" value="KAF0896529.1"/>
    <property type="molecule type" value="Genomic_DNA"/>
</dbReference>
<dbReference type="SMART" id="SM00184">
    <property type="entry name" value="RING"/>
    <property type="match status" value="1"/>
</dbReference>
<evidence type="ECO:0000256" key="4">
    <source>
        <dbReference type="PROSITE-ProRule" id="PRU00175"/>
    </source>
</evidence>
<dbReference type="FunFam" id="3.30.40.10:FF:000727">
    <property type="entry name" value="Zinc finger, C3HC4 type family protein, expressed"/>
    <property type="match status" value="1"/>
</dbReference>
<feature type="compositionally biased region" description="Acidic residues" evidence="5">
    <location>
        <begin position="59"/>
        <end position="73"/>
    </location>
</feature>
<dbReference type="PANTHER" id="PTHR45931">
    <property type="entry name" value="SI:CH211-59O9.10"/>
    <property type="match status" value="1"/>
</dbReference>
<feature type="region of interest" description="Disordered" evidence="5">
    <location>
        <begin position="29"/>
        <end position="112"/>
    </location>
</feature>
<sequence>MDNDDGGRHSDDFATFSYLLMLLEAYQRLGGDSSDDDDDDIDPAAGDPDNGDGNREGLGDGDLEEEEEEDSEELSQYASFLLANSRGHHDEGGSGQEAELGEVDNGDDVDGVAFTTGAVETHTYEDAIIVGSSGDYSSSGFFLPSYEEFTRAYTSTAYHEVGGGAGASSSLHHGDDELPPDDDSGNNEAQSQAVEQHGDERHGYPEAALEAATRFIQSINGGGGPLDAESMIRRMAPLVATYRARDGQRPASSAAVAALEKRKHGGGGASASPSATGQCVICLEDYEAGDDLSVMPCSDRHSFHQACLADWLARSRLCPLCRHVLSDEEHDDDGDGDDDAHNGQAP</sequence>
<dbReference type="OrthoDB" id="696294at2759"/>
<comment type="caution">
    <text evidence="7">The sequence shown here is derived from an EMBL/GenBank/DDBJ whole genome shotgun (WGS) entry which is preliminary data.</text>
</comment>
<dbReference type="GO" id="GO:0006511">
    <property type="term" value="P:ubiquitin-dependent protein catabolic process"/>
    <property type="evidence" value="ECO:0007669"/>
    <property type="project" value="TreeGrafter"/>
</dbReference>
<organism evidence="7 8">
    <name type="scientific">Oryza meyeriana var. granulata</name>
    <dbReference type="NCBI Taxonomy" id="110450"/>
    <lineage>
        <taxon>Eukaryota</taxon>
        <taxon>Viridiplantae</taxon>
        <taxon>Streptophyta</taxon>
        <taxon>Embryophyta</taxon>
        <taxon>Tracheophyta</taxon>
        <taxon>Spermatophyta</taxon>
        <taxon>Magnoliopsida</taxon>
        <taxon>Liliopsida</taxon>
        <taxon>Poales</taxon>
        <taxon>Poaceae</taxon>
        <taxon>BOP clade</taxon>
        <taxon>Oryzoideae</taxon>
        <taxon>Oryzeae</taxon>
        <taxon>Oryzinae</taxon>
        <taxon>Oryza</taxon>
        <taxon>Oryza meyeriana</taxon>
    </lineage>
</organism>
<evidence type="ECO:0000256" key="3">
    <source>
        <dbReference type="ARBA" id="ARBA00022833"/>
    </source>
</evidence>
<protein>
    <recommendedName>
        <fullName evidence="6">RING-type domain-containing protein</fullName>
    </recommendedName>
</protein>
<evidence type="ECO:0000313" key="7">
    <source>
        <dbReference type="EMBL" id="KAF0896529.1"/>
    </source>
</evidence>
<dbReference type="AlphaFoldDB" id="A0A6G1C8L4"/>
<dbReference type="GO" id="GO:0061630">
    <property type="term" value="F:ubiquitin protein ligase activity"/>
    <property type="evidence" value="ECO:0007669"/>
    <property type="project" value="TreeGrafter"/>
</dbReference>
<dbReference type="Proteomes" id="UP000479710">
    <property type="component" value="Unassembled WGS sequence"/>
</dbReference>
<evidence type="ECO:0000313" key="8">
    <source>
        <dbReference type="Proteomes" id="UP000479710"/>
    </source>
</evidence>
<gene>
    <name evidence="7" type="ORF">E2562_024385</name>
</gene>
<proteinExistence type="predicted"/>
<feature type="compositionally biased region" description="Acidic residues" evidence="5">
    <location>
        <begin position="99"/>
        <end position="110"/>
    </location>
</feature>
<evidence type="ECO:0000256" key="5">
    <source>
        <dbReference type="SAM" id="MobiDB-lite"/>
    </source>
</evidence>
<dbReference type="SUPFAM" id="SSF57850">
    <property type="entry name" value="RING/U-box"/>
    <property type="match status" value="1"/>
</dbReference>
<keyword evidence="2 4" id="KW-0863">Zinc-finger</keyword>
<dbReference type="InterPro" id="IPR051834">
    <property type="entry name" value="RING_finger_E3_ligase"/>
</dbReference>
<dbReference type="Pfam" id="PF13639">
    <property type="entry name" value="zf-RING_2"/>
    <property type="match status" value="1"/>
</dbReference>
<keyword evidence="3" id="KW-0862">Zinc</keyword>
<dbReference type="Gene3D" id="3.30.40.10">
    <property type="entry name" value="Zinc/RING finger domain, C3HC4 (zinc finger)"/>
    <property type="match status" value="1"/>
</dbReference>
<dbReference type="InterPro" id="IPR001841">
    <property type="entry name" value="Znf_RING"/>
</dbReference>
<dbReference type="GO" id="GO:0008270">
    <property type="term" value="F:zinc ion binding"/>
    <property type="evidence" value="ECO:0007669"/>
    <property type="project" value="UniProtKB-KW"/>
</dbReference>
<evidence type="ECO:0000259" key="6">
    <source>
        <dbReference type="PROSITE" id="PS50089"/>
    </source>
</evidence>